<evidence type="ECO:0000313" key="2">
    <source>
        <dbReference type="Proteomes" id="UP000198233"/>
    </source>
</evidence>
<gene>
    <name evidence="1" type="ORF">CFF01_12020</name>
</gene>
<organism evidence="1 2">
    <name type="scientific">Shewanella marisflavi</name>
    <dbReference type="NCBI Taxonomy" id="260364"/>
    <lineage>
        <taxon>Bacteria</taxon>
        <taxon>Pseudomonadati</taxon>
        <taxon>Pseudomonadota</taxon>
        <taxon>Gammaproteobacteria</taxon>
        <taxon>Alteromonadales</taxon>
        <taxon>Shewanellaceae</taxon>
        <taxon>Shewanella</taxon>
    </lineage>
</organism>
<evidence type="ECO:0000313" key="1">
    <source>
        <dbReference type="EMBL" id="ASJ97253.1"/>
    </source>
</evidence>
<evidence type="ECO:0008006" key="3">
    <source>
        <dbReference type="Google" id="ProtNLM"/>
    </source>
</evidence>
<dbReference type="PROSITE" id="PS51257">
    <property type="entry name" value="PROKAR_LIPOPROTEIN"/>
    <property type="match status" value="1"/>
</dbReference>
<proteinExistence type="predicted"/>
<dbReference type="AlphaFoldDB" id="A0AAC9XP40"/>
<accession>A0AAC9XP40</accession>
<dbReference type="EMBL" id="CP022272">
    <property type="protein sequence ID" value="ASJ97253.1"/>
    <property type="molecule type" value="Genomic_DNA"/>
</dbReference>
<dbReference type="KEGG" id="smav:CFF01_12020"/>
<sequence>MIFIIKGVVMNHKIKALLIMSSIALTLTGCITTSAEREAERIKVEQNKAEYVAKMENRNKTLIYNHACYYAIEGMKYHSLGEEQGVRDQIQTYDNVKMEYFRWIVNGNSANRVQEQQARALIPNTNSRDIIKWYKESNCLQPKG</sequence>
<protein>
    <recommendedName>
        <fullName evidence="3">Lipoprotein</fullName>
    </recommendedName>
</protein>
<dbReference type="Proteomes" id="UP000198233">
    <property type="component" value="Chromosome"/>
</dbReference>
<name>A0AAC9XP40_9GAMM</name>
<reference evidence="1 2" key="1">
    <citation type="submission" date="2017-06" db="EMBL/GenBank/DDBJ databases">
        <title>Complete genome sequence of Shewanella marisflavi EP1 associated with anaerobic 2,4-dinitrotoluene reduction and salt tolerance.</title>
        <authorList>
            <person name="Huang J."/>
        </authorList>
    </citation>
    <scope>NUCLEOTIDE SEQUENCE [LARGE SCALE GENOMIC DNA]</scope>
    <source>
        <strain evidence="1 2">EP1</strain>
    </source>
</reference>